<dbReference type="EMBL" id="KB908941">
    <property type="protein sequence ID" value="EOB14207.1"/>
    <property type="molecule type" value="Genomic_DNA"/>
</dbReference>
<dbReference type="OrthoDB" id="2198753at2759"/>
<dbReference type="Proteomes" id="UP000016927">
    <property type="component" value="Unassembled WGS sequence"/>
</dbReference>
<keyword evidence="2" id="KW-1185">Reference proteome</keyword>
<name>R0KVG4_NOSB1</name>
<dbReference type="InterPro" id="IPR031513">
    <property type="entry name" value="MICSWaP"/>
</dbReference>
<proteinExistence type="predicted"/>
<dbReference type="OMA" id="CTTRTLI"/>
<accession>R0KVG4</accession>
<dbReference type="Pfam" id="PF17018">
    <property type="entry name" value="MICSWaP"/>
    <property type="match status" value="1"/>
</dbReference>
<reference evidence="1 2" key="1">
    <citation type="journal article" date="2013" name="BMC Genomics">
        <title>Comparative genomics of parasitic silkworm microsporidia reveal an association between genome expansion and host adaptation.</title>
        <authorList>
            <person name="Pan G."/>
            <person name="Xu J."/>
            <person name="Li T."/>
            <person name="Xia Q."/>
            <person name="Liu S.L."/>
            <person name="Zhang G."/>
            <person name="Li S."/>
            <person name="Li C."/>
            <person name="Liu H."/>
            <person name="Yang L."/>
            <person name="Liu T."/>
            <person name="Zhang X."/>
            <person name="Wu Z."/>
            <person name="Fan W."/>
            <person name="Dang X."/>
            <person name="Xiang H."/>
            <person name="Tao M."/>
            <person name="Li Y."/>
            <person name="Hu J."/>
            <person name="Li Z."/>
            <person name="Lin L."/>
            <person name="Luo J."/>
            <person name="Geng L."/>
            <person name="Wang L."/>
            <person name="Long M."/>
            <person name="Wan Y."/>
            <person name="He N."/>
            <person name="Zhang Z."/>
            <person name="Lu C."/>
            <person name="Keeling P.J."/>
            <person name="Wang J."/>
            <person name="Xiang Z."/>
            <person name="Zhou Z."/>
        </authorList>
    </citation>
    <scope>NUCLEOTIDE SEQUENCE [LARGE SCALE GENOMIC DNA]</scope>
    <source>
        <strain evidence="2">CQ1 / CVCC 102059</strain>
    </source>
</reference>
<evidence type="ECO:0000313" key="1">
    <source>
        <dbReference type="EMBL" id="EOB14207.1"/>
    </source>
</evidence>
<sequence>MNFLCLLPTILSTGIMNPNYTDIDTTYPNTINVKVAMYISNEGRQKYHDKMGDLGQNIESVKEKLMKALNQRADSDTSNKFSRFNFDIAVSTEMPNGINLNQCGLSLGDIEHHLNDAQAQDTDRHILLVYNCSSEPYEEHFIQRNLDYPLFTVDSKILCKTRNATFVDPEVPKFELVMANFLLKAAGCPFDNAVTITSEDGGDSGVMINYFIAKDSYEGIFKTSCGAFYQYN</sequence>
<dbReference type="AlphaFoldDB" id="R0KVG4"/>
<protein>
    <submittedName>
        <fullName evidence="1">Uncharacterized protein</fullName>
    </submittedName>
</protein>
<dbReference type="VEuPathDB" id="MicrosporidiaDB:NBO_33g0013"/>
<gene>
    <name evidence="1" type="ORF">NBO_33g0013</name>
</gene>
<organism evidence="1 2">
    <name type="scientific">Nosema bombycis (strain CQ1 / CVCC 102059)</name>
    <name type="common">Microsporidian parasite</name>
    <name type="synonym">Pebrine of silkworm</name>
    <dbReference type="NCBI Taxonomy" id="578461"/>
    <lineage>
        <taxon>Eukaryota</taxon>
        <taxon>Fungi</taxon>
        <taxon>Fungi incertae sedis</taxon>
        <taxon>Microsporidia</taxon>
        <taxon>Nosematidae</taxon>
        <taxon>Nosema</taxon>
    </lineage>
</organism>
<dbReference type="HOGENOM" id="CLU_111190_0_0_1"/>
<evidence type="ECO:0000313" key="2">
    <source>
        <dbReference type="Proteomes" id="UP000016927"/>
    </source>
</evidence>